<dbReference type="Gene3D" id="3.30.379.10">
    <property type="entry name" value="Chitobiase/beta-hexosaminidase domain 2-like"/>
    <property type="match status" value="1"/>
</dbReference>
<feature type="domain" description="Alpha glucuronidase N-terminal" evidence="11">
    <location>
        <begin position="55"/>
        <end position="175"/>
    </location>
</feature>
<sequence>MNICNGKLLKKNYLLYKQPKLLLLNRLLPYKKTGYFLLYFLFVISLAKAEDGYRLWLRYDLVNDNALLKQYRSSIQAININGNTSTVAALQKELNTGLQGLLGESISNISQPANNSIVAGTPATMKDIKAMVGADALNTCGSEGFIIKTVHFNNKNIIVIAGNTDVAVLYGGYHFLRLLQTHQHIQDLNITSVPKVKLRVLDHWDNLNRTVERGYAGISIFDWQTLPDYLDKHYTDYARANASIGINGSVLNNVNASALILTPAYLEKAAALANVFRPYGIKVYLSIKFSSPIETGGLKTADPLDKAVQEWWKKKADTIYQYIPDFGGFLVKANSEGQPGPQNYGRTHADGANMLADALTPHNGVVMWRAFVYSESDEDRFKQAYNEFKPLDGKFRSNVLVQVKNGPIDFQPREPFHPLFGAMPQTPLMLEFQLTQEYLGFATHLVFLSTLFKECLTADTYEKGAGSTVATIVDGSVENHALSGMAGVANIGNSINWTGHPFGQANWYAFGRLAWNHELNSAQIADEWIQQTFTNNPAFLDTVKTMMLLSHEILVDYMTPLGLHHIMGYGHHYGPAPWYDKGARADWNPVYFHRADAMGIGFNRTATGSNALAQYAPEVQAMYKDSNTCPDKYLLWFHHVSWNHKMHSGRTLWEELCYKYYTGADSVSWMQHAWNNMKGKIDEERFEHVKMLLAIQHKEAVWWRNACVLYFQTFSHQPIPEGYEQPEHLLAYYESLEFPFAPGH</sequence>
<dbReference type="AlphaFoldDB" id="A0A4U3KVJ4"/>
<keyword evidence="4 10" id="KW-0119">Carbohydrate metabolism</keyword>
<evidence type="ECO:0000256" key="2">
    <source>
        <dbReference type="ARBA" id="ARBA00022651"/>
    </source>
</evidence>
<evidence type="ECO:0000256" key="7">
    <source>
        <dbReference type="ARBA" id="ARBA00052795"/>
    </source>
</evidence>
<feature type="active site" description="Proton acceptor" evidence="9">
    <location>
        <position position="409"/>
    </location>
</feature>
<feature type="active site" description="Proton acceptor" evidence="9">
    <location>
        <position position="437"/>
    </location>
</feature>
<feature type="domain" description="Glycosyl hydrolase family 67 C-terminal" evidence="12">
    <location>
        <begin position="498"/>
        <end position="723"/>
    </location>
</feature>
<evidence type="ECO:0000256" key="8">
    <source>
        <dbReference type="PIRNR" id="PIRNR029900"/>
    </source>
</evidence>
<dbReference type="OrthoDB" id="339499at2"/>
<dbReference type="InterPro" id="IPR005154">
    <property type="entry name" value="Glyco_hydro_67_aGlcAse_N"/>
</dbReference>
<dbReference type="Proteomes" id="UP000305848">
    <property type="component" value="Unassembled WGS sequence"/>
</dbReference>
<dbReference type="RefSeq" id="WP_137262878.1">
    <property type="nucleotide sequence ID" value="NZ_SZQL01000014.1"/>
</dbReference>
<dbReference type="GO" id="GO:2000886">
    <property type="term" value="P:glucuronoxylan catabolic process"/>
    <property type="evidence" value="ECO:0007669"/>
    <property type="project" value="UniProtKB-ARBA"/>
</dbReference>
<dbReference type="Gene3D" id="3.90.1330.10">
    <property type="entry name" value="Alpha-glucuronidase, C-terminal domain"/>
    <property type="match status" value="1"/>
</dbReference>
<dbReference type="PIRSF" id="PIRSF029900">
    <property type="entry name" value="Alpha-glucuronds"/>
    <property type="match status" value="1"/>
</dbReference>
<dbReference type="Pfam" id="PF07477">
    <property type="entry name" value="Glyco_hydro_67C"/>
    <property type="match status" value="1"/>
</dbReference>
<keyword evidence="3 8" id="KW-0378">Hydrolase</keyword>
<dbReference type="SUPFAM" id="SSF51445">
    <property type="entry name" value="(Trans)glycosidases"/>
    <property type="match status" value="1"/>
</dbReference>
<dbReference type="PANTHER" id="PTHR39207">
    <property type="entry name" value="ALPHA-GLUCURONIDASE A"/>
    <property type="match status" value="1"/>
</dbReference>
<comment type="similarity">
    <text evidence="1 8 10">Belongs to the glycosyl hydrolase 67 family.</text>
</comment>
<dbReference type="InterPro" id="IPR037054">
    <property type="entry name" value="A-glucoronidase_C_sf"/>
</dbReference>
<comment type="catalytic activity">
    <reaction evidence="7 10">
        <text>Hydrolysis of (1-&gt;2)-alpha-D-(4-O-methyl)glucuronosyl links in the main chain of hardwood xylans.</text>
        <dbReference type="EC" id="3.2.1.131"/>
    </reaction>
</comment>
<evidence type="ECO:0000259" key="13">
    <source>
        <dbReference type="Pfam" id="PF07488"/>
    </source>
</evidence>
<feature type="domain" description="Glycosyl hydrolase family 67 catalytic" evidence="13">
    <location>
        <begin position="179"/>
        <end position="497"/>
    </location>
</feature>
<reference evidence="14 15" key="1">
    <citation type="submission" date="2019-05" db="EMBL/GenBank/DDBJ databases">
        <title>Panacibacter sp. strain 17mud1-8 Genome sequencing and assembly.</title>
        <authorList>
            <person name="Chhetri G."/>
        </authorList>
    </citation>
    <scope>NUCLEOTIDE SEQUENCE [LARGE SCALE GENOMIC DNA]</scope>
    <source>
        <strain evidence="14 15">17mud1-8</strain>
    </source>
</reference>
<evidence type="ECO:0000256" key="6">
    <source>
        <dbReference type="ARBA" id="ARBA00023326"/>
    </source>
</evidence>
<accession>A0A4U3KVJ4</accession>
<evidence type="ECO:0000256" key="1">
    <source>
        <dbReference type="ARBA" id="ARBA00008833"/>
    </source>
</evidence>
<comment type="caution">
    <text evidence="14">The sequence shown here is derived from an EMBL/GenBank/DDBJ whole genome shotgun (WGS) entry which is preliminary data.</text>
</comment>
<evidence type="ECO:0000256" key="5">
    <source>
        <dbReference type="ARBA" id="ARBA00023295"/>
    </source>
</evidence>
<gene>
    <name evidence="14" type="ORF">FC093_16310</name>
</gene>
<dbReference type="EC" id="3.2.1.131" evidence="10"/>
<dbReference type="InterPro" id="IPR029018">
    <property type="entry name" value="Hex-like_dom2"/>
</dbReference>
<dbReference type="InterPro" id="IPR011099">
    <property type="entry name" value="Glyco_hydro_67_C"/>
</dbReference>
<feature type="active site" description="Proton donor" evidence="9">
    <location>
        <position position="336"/>
    </location>
</feature>
<dbReference type="SUPFAM" id="SSF55545">
    <property type="entry name" value="beta-N-acetylhexosaminidase-like domain"/>
    <property type="match status" value="1"/>
</dbReference>
<dbReference type="FunFam" id="3.20.20.80:FF:000096">
    <property type="entry name" value="Xylan alpha-1,2-glucuronidase"/>
    <property type="match status" value="1"/>
</dbReference>
<dbReference type="EMBL" id="SZQL01000014">
    <property type="protein sequence ID" value="TKK66605.1"/>
    <property type="molecule type" value="Genomic_DNA"/>
</dbReference>
<keyword evidence="2 8" id="KW-0858">Xylan degradation</keyword>
<dbReference type="InterPro" id="IPR017853">
    <property type="entry name" value="GH"/>
</dbReference>
<dbReference type="GO" id="GO:0046559">
    <property type="term" value="F:alpha-glucuronidase activity"/>
    <property type="evidence" value="ECO:0007669"/>
    <property type="project" value="InterPro"/>
</dbReference>
<evidence type="ECO:0000313" key="14">
    <source>
        <dbReference type="EMBL" id="TKK66605.1"/>
    </source>
</evidence>
<dbReference type="Pfam" id="PF03648">
    <property type="entry name" value="Glyco_hydro_67N"/>
    <property type="match status" value="1"/>
</dbReference>
<name>A0A4U3KVJ4_9BACT</name>
<organism evidence="14 15">
    <name type="scientific">Ilyomonas limi</name>
    <dbReference type="NCBI Taxonomy" id="2575867"/>
    <lineage>
        <taxon>Bacteria</taxon>
        <taxon>Pseudomonadati</taxon>
        <taxon>Bacteroidota</taxon>
        <taxon>Chitinophagia</taxon>
        <taxon>Chitinophagales</taxon>
        <taxon>Chitinophagaceae</taxon>
        <taxon>Ilyomonas</taxon>
    </lineage>
</organism>
<keyword evidence="15" id="KW-1185">Reference proteome</keyword>
<evidence type="ECO:0000256" key="3">
    <source>
        <dbReference type="ARBA" id="ARBA00022801"/>
    </source>
</evidence>
<comment type="subunit">
    <text evidence="10">Homodimer.</text>
</comment>
<dbReference type="GO" id="GO:0033939">
    <property type="term" value="F:xylan alpha-1,2-glucuronosidase activity"/>
    <property type="evidence" value="ECO:0007669"/>
    <property type="project" value="UniProtKB-EC"/>
</dbReference>
<dbReference type="PANTHER" id="PTHR39207:SF1">
    <property type="entry name" value="ALPHA-GLUCURONIDASE A"/>
    <property type="match status" value="1"/>
</dbReference>
<evidence type="ECO:0000256" key="10">
    <source>
        <dbReference type="RuleBase" id="RU361198"/>
    </source>
</evidence>
<dbReference type="GO" id="GO:0005576">
    <property type="term" value="C:extracellular region"/>
    <property type="evidence" value="ECO:0007669"/>
    <property type="project" value="InterPro"/>
</dbReference>
<evidence type="ECO:0000256" key="4">
    <source>
        <dbReference type="ARBA" id="ARBA00023277"/>
    </source>
</evidence>
<dbReference type="InterPro" id="IPR011100">
    <property type="entry name" value="Glyco_hydro_67_cat"/>
</dbReference>
<evidence type="ECO:0000313" key="15">
    <source>
        <dbReference type="Proteomes" id="UP000305848"/>
    </source>
</evidence>
<keyword evidence="5 8" id="KW-0326">Glycosidase</keyword>
<evidence type="ECO:0000259" key="11">
    <source>
        <dbReference type="Pfam" id="PF03648"/>
    </source>
</evidence>
<protein>
    <recommendedName>
        <fullName evidence="10">Xylan alpha-1,2-glucuronidase</fullName>
        <ecNumber evidence="10">3.2.1.131</ecNumber>
    </recommendedName>
</protein>
<dbReference type="Pfam" id="PF07488">
    <property type="entry name" value="Glyco_hydro_67M"/>
    <property type="match status" value="1"/>
</dbReference>
<proteinExistence type="inferred from homology"/>
<evidence type="ECO:0000259" key="12">
    <source>
        <dbReference type="Pfam" id="PF07477"/>
    </source>
</evidence>
<keyword evidence="6 10" id="KW-0624">Polysaccharide degradation</keyword>
<dbReference type="InterPro" id="IPR011395">
    <property type="entry name" value="Glyco_hydro_67_aGlcAse"/>
</dbReference>
<evidence type="ECO:0000256" key="9">
    <source>
        <dbReference type="PIRSR" id="PIRSR029900-1"/>
    </source>
</evidence>
<dbReference type="Gene3D" id="3.20.20.80">
    <property type="entry name" value="Glycosidases"/>
    <property type="match status" value="1"/>
</dbReference>